<name>A0A4Y8PB49_9BACT</name>
<feature type="domain" description="Cation efflux protein transmembrane" evidence="8">
    <location>
        <begin position="13"/>
        <end position="206"/>
    </location>
</feature>
<comment type="caution">
    <text evidence="10">The sequence shown here is derived from an EMBL/GenBank/DDBJ whole genome shotgun (WGS) entry which is preliminary data.</text>
</comment>
<comment type="similarity">
    <text evidence="2">Belongs to the cation diffusion facilitator (CDF) transporter (TC 2.A.4) family.</text>
</comment>
<dbReference type="InterPro" id="IPR002524">
    <property type="entry name" value="Cation_efflux"/>
</dbReference>
<evidence type="ECO:0000259" key="9">
    <source>
        <dbReference type="Pfam" id="PF16916"/>
    </source>
</evidence>
<dbReference type="OrthoDB" id="9806522at2"/>
<feature type="transmembrane region" description="Helical" evidence="7">
    <location>
        <begin position="81"/>
        <end position="102"/>
    </location>
</feature>
<proteinExistence type="inferred from homology"/>
<dbReference type="NCBIfam" id="TIGR01297">
    <property type="entry name" value="CDF"/>
    <property type="match status" value="1"/>
</dbReference>
<evidence type="ECO:0000256" key="3">
    <source>
        <dbReference type="ARBA" id="ARBA00022448"/>
    </source>
</evidence>
<dbReference type="InterPro" id="IPR027470">
    <property type="entry name" value="Cation_efflux_CTD"/>
</dbReference>
<dbReference type="EMBL" id="LXQC01000143">
    <property type="protein sequence ID" value="TFE68210.1"/>
    <property type="molecule type" value="Genomic_DNA"/>
</dbReference>
<evidence type="ECO:0000256" key="1">
    <source>
        <dbReference type="ARBA" id="ARBA00004141"/>
    </source>
</evidence>
<dbReference type="SUPFAM" id="SSF160240">
    <property type="entry name" value="Cation efflux protein cytoplasmic domain-like"/>
    <property type="match status" value="1"/>
</dbReference>
<dbReference type="GO" id="GO:0008324">
    <property type="term" value="F:monoatomic cation transmembrane transporter activity"/>
    <property type="evidence" value="ECO:0007669"/>
    <property type="project" value="InterPro"/>
</dbReference>
<dbReference type="Proteomes" id="UP000297713">
    <property type="component" value="Unassembled WGS sequence"/>
</dbReference>
<sequence>MSSSLDQRIFRYILLSLLLNFIFAATKISVGLIGHSSALIADGIESVADIGSSILVWLGIKISQMPPDFNHPFGHGKADPISALIISTLLIFLTFFVSYEAIKSLWQPSALPSVYTLPILVLVIISKEFFFRIFRKLAKKTDSLVLLTNSWHHRYDAFSSLAAFLGILVALITGWKLADALAALVSGAIILWNSIQLLHPSFLEIMDTAPPKNIELQIRNLAKEVPGVINIEKCRIRKSGQGLLMDIHVVVSGSITVREGHTIGHKVKEKLCSADSVKITDVVVHVEPVD</sequence>
<dbReference type="InterPro" id="IPR050291">
    <property type="entry name" value="CDF_Transporter"/>
</dbReference>
<reference evidence="10 11" key="1">
    <citation type="submission" date="2016-05" db="EMBL/GenBank/DDBJ databases">
        <title>Diversity and Homogeneity among Thermoacidophilic Verrucomicrobia Methanotrophs Linked with Geographical Origin.</title>
        <authorList>
            <person name="Erikstad H.-A."/>
            <person name="Smestad N.B."/>
            <person name="Ceballos R.M."/>
            <person name="Birkeland N.-K."/>
        </authorList>
    </citation>
    <scope>NUCLEOTIDE SEQUENCE [LARGE SCALE GENOMIC DNA]</scope>
    <source>
        <strain evidence="10 11">Phi</strain>
    </source>
</reference>
<keyword evidence="6 7" id="KW-0472">Membrane</keyword>
<feature type="transmembrane region" description="Helical" evidence="7">
    <location>
        <begin position="114"/>
        <end position="134"/>
    </location>
</feature>
<feature type="transmembrane region" description="Helical" evidence="7">
    <location>
        <begin position="12"/>
        <end position="33"/>
    </location>
</feature>
<dbReference type="SUPFAM" id="SSF161111">
    <property type="entry name" value="Cation efflux protein transmembrane domain-like"/>
    <property type="match status" value="1"/>
</dbReference>
<protein>
    <submittedName>
        <fullName evidence="10">Cobalt transporter</fullName>
    </submittedName>
</protein>
<accession>A0A4Y8PB49</accession>
<evidence type="ECO:0000259" key="8">
    <source>
        <dbReference type="Pfam" id="PF01545"/>
    </source>
</evidence>
<dbReference type="PANTHER" id="PTHR43840">
    <property type="entry name" value="MITOCHONDRIAL METAL TRANSPORTER 1-RELATED"/>
    <property type="match status" value="1"/>
</dbReference>
<organism evidence="10 11">
    <name type="scientific">Methylacidiphilum caldifontis</name>
    <dbReference type="NCBI Taxonomy" id="2795386"/>
    <lineage>
        <taxon>Bacteria</taxon>
        <taxon>Pseudomonadati</taxon>
        <taxon>Verrucomicrobiota</taxon>
        <taxon>Methylacidiphilae</taxon>
        <taxon>Methylacidiphilales</taxon>
        <taxon>Methylacidiphilaceae</taxon>
        <taxon>Methylacidiphilum (ex Ratnadevi et al. 2023)</taxon>
    </lineage>
</organism>
<evidence type="ECO:0000313" key="10">
    <source>
        <dbReference type="EMBL" id="TFE68210.1"/>
    </source>
</evidence>
<keyword evidence="5 7" id="KW-1133">Transmembrane helix</keyword>
<evidence type="ECO:0000313" key="11">
    <source>
        <dbReference type="Proteomes" id="UP000297713"/>
    </source>
</evidence>
<keyword evidence="4 7" id="KW-0812">Transmembrane</keyword>
<dbReference type="GO" id="GO:0016020">
    <property type="term" value="C:membrane"/>
    <property type="evidence" value="ECO:0007669"/>
    <property type="project" value="UniProtKB-SubCell"/>
</dbReference>
<comment type="subcellular location">
    <subcellularLocation>
        <location evidence="1">Membrane</location>
        <topology evidence="1">Multi-pass membrane protein</topology>
    </subcellularLocation>
</comment>
<dbReference type="PANTHER" id="PTHR43840:SF15">
    <property type="entry name" value="MITOCHONDRIAL METAL TRANSPORTER 1-RELATED"/>
    <property type="match status" value="1"/>
</dbReference>
<dbReference type="Gene3D" id="3.30.70.1350">
    <property type="entry name" value="Cation efflux protein, cytoplasmic domain"/>
    <property type="match status" value="1"/>
</dbReference>
<dbReference type="Pfam" id="PF01545">
    <property type="entry name" value="Cation_efflux"/>
    <property type="match status" value="1"/>
</dbReference>
<evidence type="ECO:0000256" key="6">
    <source>
        <dbReference type="ARBA" id="ARBA00023136"/>
    </source>
</evidence>
<dbReference type="AlphaFoldDB" id="A0A4Y8PB49"/>
<evidence type="ECO:0000256" key="5">
    <source>
        <dbReference type="ARBA" id="ARBA00022989"/>
    </source>
</evidence>
<keyword evidence="3" id="KW-0813">Transport</keyword>
<dbReference type="InterPro" id="IPR027469">
    <property type="entry name" value="Cation_efflux_TMD_sf"/>
</dbReference>
<feature type="transmembrane region" description="Helical" evidence="7">
    <location>
        <begin position="39"/>
        <end position="60"/>
    </location>
</feature>
<dbReference type="Gene3D" id="1.20.1510.10">
    <property type="entry name" value="Cation efflux protein transmembrane domain"/>
    <property type="match status" value="1"/>
</dbReference>
<dbReference type="InterPro" id="IPR058533">
    <property type="entry name" value="Cation_efflux_TM"/>
</dbReference>
<feature type="domain" description="Cation efflux protein cytoplasmic" evidence="9">
    <location>
        <begin position="211"/>
        <end position="288"/>
    </location>
</feature>
<dbReference type="InterPro" id="IPR036837">
    <property type="entry name" value="Cation_efflux_CTD_sf"/>
</dbReference>
<evidence type="ECO:0000256" key="7">
    <source>
        <dbReference type="SAM" id="Phobius"/>
    </source>
</evidence>
<dbReference type="RefSeq" id="WP_134440271.1">
    <property type="nucleotide sequence ID" value="NZ_CP065957.1"/>
</dbReference>
<keyword evidence="11" id="KW-1185">Reference proteome</keyword>
<evidence type="ECO:0000256" key="2">
    <source>
        <dbReference type="ARBA" id="ARBA00008114"/>
    </source>
</evidence>
<dbReference type="Pfam" id="PF16916">
    <property type="entry name" value="ZT_dimer"/>
    <property type="match status" value="1"/>
</dbReference>
<feature type="transmembrane region" description="Helical" evidence="7">
    <location>
        <begin position="181"/>
        <end position="198"/>
    </location>
</feature>
<feature type="transmembrane region" description="Helical" evidence="7">
    <location>
        <begin position="155"/>
        <end position="175"/>
    </location>
</feature>
<dbReference type="FunFam" id="1.20.1510.10:FF:000006">
    <property type="entry name" value="Divalent cation efflux transporter"/>
    <property type="match status" value="1"/>
</dbReference>
<evidence type="ECO:0000256" key="4">
    <source>
        <dbReference type="ARBA" id="ARBA00022692"/>
    </source>
</evidence>
<gene>
    <name evidence="10" type="ORF">A7Q10_00795</name>
</gene>